<dbReference type="SMR" id="A0A6J1FSY4"/>
<dbReference type="FunFam" id="1.25.40.120:FF:000035">
    <property type="entry name" value="Geranylgeranyl transferase type-2 subunit alpha"/>
    <property type="match status" value="1"/>
</dbReference>
<evidence type="ECO:0000256" key="9">
    <source>
        <dbReference type="RuleBase" id="RU367120"/>
    </source>
</evidence>
<dbReference type="PANTHER" id="PTHR11129:SF2">
    <property type="entry name" value="GERANYLGERANYL TRANSFERASE TYPE-2 SUBUNIT ALPHA"/>
    <property type="match status" value="1"/>
</dbReference>
<comment type="catalytic activity">
    <reaction evidence="8 9">
        <text>geranylgeranyl diphosphate + L-cysteinyl-[protein] = S-geranylgeranyl-L-cysteinyl-[protein] + diphosphate</text>
        <dbReference type="Rhea" id="RHEA:21240"/>
        <dbReference type="Rhea" id="RHEA-COMP:10131"/>
        <dbReference type="Rhea" id="RHEA-COMP:11537"/>
        <dbReference type="ChEBI" id="CHEBI:29950"/>
        <dbReference type="ChEBI" id="CHEBI:33019"/>
        <dbReference type="ChEBI" id="CHEBI:57533"/>
        <dbReference type="ChEBI" id="CHEBI:86021"/>
        <dbReference type="EC" id="2.5.1.60"/>
    </reaction>
</comment>
<protein>
    <recommendedName>
        <fullName evidence="3 9">Geranylgeranyl transferase type-2 subunit alpha</fullName>
        <ecNumber evidence="2 9">2.5.1.60</ecNumber>
    </recommendedName>
    <alternativeName>
        <fullName evidence="7 9">Geranylgeranyl transferase type II subunit alpha</fullName>
    </alternativeName>
</protein>
<dbReference type="InterPro" id="IPR002088">
    <property type="entry name" value="Prenyl_trans_a"/>
</dbReference>
<comment type="similarity">
    <text evidence="1 9">Belongs to the protein prenyltransferase subunit alpha family.</text>
</comment>
<evidence type="ECO:0000256" key="1">
    <source>
        <dbReference type="ARBA" id="ARBA00006734"/>
    </source>
</evidence>
<reference evidence="12" key="1">
    <citation type="submission" date="2025-08" db="UniProtKB">
        <authorList>
            <consortium name="RefSeq"/>
        </authorList>
    </citation>
    <scope>IDENTIFICATION</scope>
    <source>
        <tissue evidence="12">Young leaves</tissue>
    </source>
</reference>
<sequence>MHGRPRKPQKPEEEEASAAEAAKLRPLQSQLLENHHQKNYDKEALEVSAKVLEMNPDLYTAWNYRKLAVEHYLKESPSDTESIKAILDEELRVAESALRQNVKSYGAWYHRKWILSKGHSSTDLELRLLGKFQKLDARNFHAWNYRRFVAELTNIPEEKELKYTTDMIDTNFSNYSAWHNRSALLAKLLNKKAEGYFPAEKVLNEEYELVHQAIFTDPDDQSGWFYHLWLLDQTIKSNAPSLVSSWPPHSYRVVLSRNRSLDDQTLSPSRSFHSDSETLALILYFDQPVQGVDSSSVSVKSTANLRGDLIWKPLSKCGHDAAKAWVSHLSFPQGKMNSSESYSVEVSLGSSQKITSASGFHHVKPTCFSFEVSVHLRETPIEDCGNEGIWWKDENFTSCGISPQTLPFASSDNLTIENNYAPSSSERCAEIISNEIALFRELLSETECKIGKLTLARFLMAHVATSPHANKVAQLEEVLELYQDLMKLDPTHFHYYKDEHSLVLLQKVTSTTESLFRHCYCYKDQTSPYLGSTTCVRLNNLSISRIGSVERLLWVQVLDLSHNELRSTEGLEALQLLSCLSLSNNKIGSFTALQSLRTLKSLKVLDVSYNEIGSHSIDTTRYLFSSPLSHSEEKENDLSSDKMVTDSPDLASYWEAYFLFKDLNLTQLDIEGNMISSERFKAFLVKVLPKLHWLDGKQVQ</sequence>
<evidence type="ECO:0000256" key="4">
    <source>
        <dbReference type="ARBA" id="ARBA00022602"/>
    </source>
</evidence>
<feature type="region of interest" description="Disordered" evidence="10">
    <location>
        <begin position="1"/>
        <end position="28"/>
    </location>
</feature>
<keyword evidence="5 9" id="KW-0808">Transferase</keyword>
<dbReference type="PANTHER" id="PTHR11129">
    <property type="entry name" value="PROTEIN FARNESYLTRANSFERASE ALPHA SUBUNIT/RAB GERANYLGERANYL TRANSFERASE ALPHA SUBUNIT"/>
    <property type="match status" value="1"/>
</dbReference>
<dbReference type="FunFam" id="3.80.10.10:FF:000756">
    <property type="entry name" value="Rab geranylgeranyl transferase like protein"/>
    <property type="match status" value="1"/>
</dbReference>
<dbReference type="EC" id="2.5.1.60" evidence="2 9"/>
<dbReference type="GO" id="GO:0005968">
    <property type="term" value="C:Rab-protein geranylgeranyltransferase complex"/>
    <property type="evidence" value="ECO:0007669"/>
    <property type="project" value="TreeGrafter"/>
</dbReference>
<evidence type="ECO:0000256" key="3">
    <source>
        <dbReference type="ARBA" id="ARBA00014772"/>
    </source>
</evidence>
<evidence type="ECO:0000313" key="12">
    <source>
        <dbReference type="RefSeq" id="XP_022941215.1"/>
    </source>
</evidence>
<comment type="function">
    <text evidence="9">Catalyzes the transfer of a geranyl-geranyl moiety from geranyl-geranyl pyrophosphate to cysteines occuring in specific C-terminal amino acid sequences.</text>
</comment>
<evidence type="ECO:0000256" key="7">
    <source>
        <dbReference type="ARBA" id="ARBA00031267"/>
    </source>
</evidence>
<evidence type="ECO:0000256" key="2">
    <source>
        <dbReference type="ARBA" id="ARBA00012656"/>
    </source>
</evidence>
<dbReference type="KEGG" id="cmos:111446588"/>
<dbReference type="Proteomes" id="UP000504609">
    <property type="component" value="Unplaced"/>
</dbReference>
<evidence type="ECO:0000256" key="5">
    <source>
        <dbReference type="ARBA" id="ARBA00022679"/>
    </source>
</evidence>
<dbReference type="InterPro" id="IPR032675">
    <property type="entry name" value="LRR_dom_sf"/>
</dbReference>
<accession>A0A6J1FSY4</accession>
<dbReference type="AlphaFoldDB" id="A0A6J1FSY4"/>
<evidence type="ECO:0000256" key="6">
    <source>
        <dbReference type="ARBA" id="ARBA00022737"/>
    </source>
</evidence>
<evidence type="ECO:0000256" key="10">
    <source>
        <dbReference type="SAM" id="MobiDB-lite"/>
    </source>
</evidence>
<dbReference type="PROSITE" id="PS51147">
    <property type="entry name" value="PFTA"/>
    <property type="match status" value="5"/>
</dbReference>
<dbReference type="GO" id="GO:0004663">
    <property type="term" value="F:Rab geranylgeranyltransferase activity"/>
    <property type="evidence" value="ECO:0007669"/>
    <property type="project" value="UniProtKB-UniRule"/>
</dbReference>
<organism evidence="11 12">
    <name type="scientific">Cucurbita moschata</name>
    <name type="common">Winter crookneck squash</name>
    <name type="synonym">Cucurbita pepo var. moschata</name>
    <dbReference type="NCBI Taxonomy" id="3662"/>
    <lineage>
        <taxon>Eukaryota</taxon>
        <taxon>Viridiplantae</taxon>
        <taxon>Streptophyta</taxon>
        <taxon>Embryophyta</taxon>
        <taxon>Tracheophyta</taxon>
        <taxon>Spermatophyta</taxon>
        <taxon>Magnoliopsida</taxon>
        <taxon>eudicotyledons</taxon>
        <taxon>Gunneridae</taxon>
        <taxon>Pentapetalae</taxon>
        <taxon>rosids</taxon>
        <taxon>fabids</taxon>
        <taxon>Cucurbitales</taxon>
        <taxon>Cucurbitaceae</taxon>
        <taxon>Cucurbiteae</taxon>
        <taxon>Cucurbita</taxon>
    </lineage>
</organism>
<evidence type="ECO:0000313" key="11">
    <source>
        <dbReference type="Proteomes" id="UP000504609"/>
    </source>
</evidence>
<dbReference type="RefSeq" id="XP_022941215.1">
    <property type="nucleotide sequence ID" value="XM_023085447.1"/>
</dbReference>
<proteinExistence type="inferred from homology"/>
<dbReference type="GeneID" id="111446588"/>
<evidence type="ECO:0000256" key="8">
    <source>
        <dbReference type="ARBA" id="ARBA00047658"/>
    </source>
</evidence>
<dbReference type="Gene3D" id="1.25.40.120">
    <property type="entry name" value="Protein prenylyltransferase"/>
    <property type="match status" value="1"/>
</dbReference>
<dbReference type="PROSITE" id="PS51450">
    <property type="entry name" value="LRR"/>
    <property type="match status" value="2"/>
</dbReference>
<name>A0A6J1FSY4_CUCMO</name>
<keyword evidence="11" id="KW-1185">Reference proteome</keyword>
<gene>
    <name evidence="12" type="primary">LOC111446588</name>
</gene>
<dbReference type="Pfam" id="PF01239">
    <property type="entry name" value="PPTA"/>
    <property type="match status" value="5"/>
</dbReference>
<dbReference type="Gene3D" id="3.80.10.10">
    <property type="entry name" value="Ribonuclease Inhibitor"/>
    <property type="match status" value="1"/>
</dbReference>
<dbReference type="InterPro" id="IPR001611">
    <property type="entry name" value="Leu-rich_rpt"/>
</dbReference>
<dbReference type="GO" id="GO:0097354">
    <property type="term" value="P:prenylation"/>
    <property type="evidence" value="ECO:0007669"/>
    <property type="project" value="UniProtKB-UniRule"/>
</dbReference>
<keyword evidence="6" id="KW-0677">Repeat</keyword>
<dbReference type="SUPFAM" id="SSF48439">
    <property type="entry name" value="Protein prenylyltransferase"/>
    <property type="match status" value="1"/>
</dbReference>
<keyword evidence="4 9" id="KW-0637">Prenyltransferase</keyword>
<dbReference type="SUPFAM" id="SSF52058">
    <property type="entry name" value="L domain-like"/>
    <property type="match status" value="1"/>
</dbReference>